<proteinExistence type="predicted"/>
<evidence type="ECO:0000313" key="2">
    <source>
        <dbReference type="Proteomes" id="UP001363622"/>
    </source>
</evidence>
<dbReference type="EMBL" id="JBBPHU010000005">
    <property type="protein sequence ID" value="KAK7517427.1"/>
    <property type="molecule type" value="Genomic_DNA"/>
</dbReference>
<protein>
    <submittedName>
        <fullName evidence="1">Uncharacterized protein</fullName>
    </submittedName>
</protein>
<evidence type="ECO:0000313" key="1">
    <source>
        <dbReference type="EMBL" id="KAK7517427.1"/>
    </source>
</evidence>
<keyword evidence="2" id="KW-1185">Reference proteome</keyword>
<comment type="caution">
    <text evidence="1">The sequence shown here is derived from an EMBL/GenBank/DDBJ whole genome shotgun (WGS) entry which is preliminary data.</text>
</comment>
<name>A0ABR1KNY4_9PEZI</name>
<organism evidence="1 2">
    <name type="scientific">Phyllosticta citriasiana</name>
    <dbReference type="NCBI Taxonomy" id="595635"/>
    <lineage>
        <taxon>Eukaryota</taxon>
        <taxon>Fungi</taxon>
        <taxon>Dikarya</taxon>
        <taxon>Ascomycota</taxon>
        <taxon>Pezizomycotina</taxon>
        <taxon>Dothideomycetes</taxon>
        <taxon>Dothideomycetes incertae sedis</taxon>
        <taxon>Botryosphaeriales</taxon>
        <taxon>Phyllostictaceae</taxon>
        <taxon>Phyllosticta</taxon>
    </lineage>
</organism>
<gene>
    <name evidence="1" type="ORF">IWZ03DRAFT_171583</name>
</gene>
<reference evidence="1 2" key="1">
    <citation type="submission" date="2024-04" db="EMBL/GenBank/DDBJ databases">
        <title>Phyllosticta paracitricarpa is synonymous to the EU quarantine fungus P. citricarpa based on phylogenomic analyses.</title>
        <authorList>
            <consortium name="Lawrence Berkeley National Laboratory"/>
            <person name="Van Ingen-Buijs V.A."/>
            <person name="Van Westerhoven A.C."/>
            <person name="Haridas S."/>
            <person name="Skiadas P."/>
            <person name="Martin F."/>
            <person name="Groenewald J.Z."/>
            <person name="Crous P.W."/>
            <person name="Seidl M.F."/>
        </authorList>
    </citation>
    <scope>NUCLEOTIDE SEQUENCE [LARGE SCALE GENOMIC DNA]</scope>
    <source>
        <strain evidence="1 2">CBS 123371</strain>
    </source>
</reference>
<dbReference type="Proteomes" id="UP001363622">
    <property type="component" value="Unassembled WGS sequence"/>
</dbReference>
<accession>A0ABR1KNY4</accession>
<sequence length="159" mass="17848">MPSNNLLPFYLSTSDDVAAQPCHCRASNHRSPALRRRLAEYLGLFVLNAGRQEARSALESPTYSTRSCCGRWSLMQLNEAWEKKYIDETHGDGWRLSVKVGRHASKSRNTALSSIGIVIRPQGAAFGRQMLCQVLRRNWQLLAGTMLRLLSHQKGGEAH</sequence>